<dbReference type="PANTHER" id="PTHR43792:SF8">
    <property type="entry name" value="[RIBOSOMAL PROTEIN US5]-ALANINE N-ACETYLTRANSFERASE"/>
    <property type="match status" value="1"/>
</dbReference>
<dbReference type="Proteomes" id="UP000765224">
    <property type="component" value="Unassembled WGS sequence"/>
</dbReference>
<feature type="domain" description="N-acetyltransferase" evidence="3">
    <location>
        <begin position="147"/>
        <end position="276"/>
    </location>
</feature>
<organism evidence="4 5">
    <name type="scientific">Pseudomonas ekonensis</name>
    <dbReference type="NCBI Taxonomy" id="2842353"/>
    <lineage>
        <taxon>Bacteria</taxon>
        <taxon>Pseudomonadati</taxon>
        <taxon>Pseudomonadota</taxon>
        <taxon>Gammaproteobacteria</taxon>
        <taxon>Pseudomonadales</taxon>
        <taxon>Pseudomonadaceae</taxon>
        <taxon>Pseudomonas</taxon>
    </lineage>
</organism>
<accession>A0ABS6PDT8</accession>
<reference evidence="4 5" key="1">
    <citation type="submission" date="2021-06" db="EMBL/GenBank/DDBJ databases">
        <title>Updating the genus Pseudomonas: Description of 43 new species and partition of the Pseudomonas putida group.</title>
        <authorList>
            <person name="Girard L."/>
            <person name="Lood C."/>
            <person name="Vandamme P."/>
            <person name="Rokni-Zadeh H."/>
            <person name="Van Noort V."/>
            <person name="Hofte M."/>
            <person name="Lavigne R."/>
            <person name="De Mot R."/>
        </authorList>
    </citation>
    <scope>NUCLEOTIDE SEQUENCE [LARGE SCALE GENOMIC DNA]</scope>
    <source>
        <strain evidence="4 5">COR58</strain>
    </source>
</reference>
<evidence type="ECO:0000313" key="5">
    <source>
        <dbReference type="Proteomes" id="UP000765224"/>
    </source>
</evidence>
<keyword evidence="1" id="KW-0808">Transferase</keyword>
<evidence type="ECO:0000259" key="3">
    <source>
        <dbReference type="Pfam" id="PF13302"/>
    </source>
</evidence>
<dbReference type="RefSeq" id="WP_217892222.1">
    <property type="nucleotide sequence ID" value="NZ_JAHSTS010000001.1"/>
</dbReference>
<evidence type="ECO:0000256" key="2">
    <source>
        <dbReference type="ARBA" id="ARBA00023315"/>
    </source>
</evidence>
<proteinExistence type="predicted"/>
<dbReference type="PANTHER" id="PTHR43792">
    <property type="entry name" value="GNAT FAMILY, PUTATIVE (AFU_ORTHOLOGUE AFUA_3G00765)-RELATED-RELATED"/>
    <property type="match status" value="1"/>
</dbReference>
<sequence>MEAFDRGAREQLGRRVVKDLEKTAPHNLMGLSAVEIDARLRTALEKSEQYSVRSVADLRAFVRLSFIIGPLFADYSAVREKLETSGQGMDRLMAPLFDGMTPDGWACATDFDIVTRAQIPFPFDAQPEWRSPQRAHAFTLDSPSISIEPLASVHADSYFRHALHPDVWKLGRMRPYTSLEQVQAHIRSVSADEGREAYAISHPEAGCVGAITLREERLFSSVAYWVARPFWGHGVATAAVGKLLNHLSRKCHSMSLLTEIARTNVPSIRLVEVLGGKEITPPSDGTCNRIYEFRI</sequence>
<name>A0ABS6PDT8_9PSED</name>
<keyword evidence="2" id="KW-0012">Acyltransferase</keyword>
<dbReference type="InterPro" id="IPR051531">
    <property type="entry name" value="N-acetyltransferase"/>
</dbReference>
<dbReference type="Pfam" id="PF13302">
    <property type="entry name" value="Acetyltransf_3"/>
    <property type="match status" value="1"/>
</dbReference>
<dbReference type="EMBL" id="JAHSTS010000001">
    <property type="protein sequence ID" value="MBV4458632.1"/>
    <property type="molecule type" value="Genomic_DNA"/>
</dbReference>
<keyword evidence="5" id="KW-1185">Reference proteome</keyword>
<protein>
    <submittedName>
        <fullName evidence="4">GNAT family N-acetyltransferase</fullName>
    </submittedName>
</protein>
<gene>
    <name evidence="4" type="ORF">KVG96_11770</name>
</gene>
<evidence type="ECO:0000313" key="4">
    <source>
        <dbReference type="EMBL" id="MBV4458632.1"/>
    </source>
</evidence>
<comment type="caution">
    <text evidence="4">The sequence shown here is derived from an EMBL/GenBank/DDBJ whole genome shotgun (WGS) entry which is preliminary data.</text>
</comment>
<evidence type="ECO:0000256" key="1">
    <source>
        <dbReference type="ARBA" id="ARBA00022679"/>
    </source>
</evidence>
<dbReference type="InterPro" id="IPR000182">
    <property type="entry name" value="GNAT_dom"/>
</dbReference>